<gene>
    <name evidence="6" type="ORF">H8S37_13420</name>
</gene>
<dbReference type="GO" id="GO:0000976">
    <property type="term" value="F:transcription cis-regulatory region binding"/>
    <property type="evidence" value="ECO:0007669"/>
    <property type="project" value="TreeGrafter"/>
</dbReference>
<dbReference type="Gene3D" id="1.10.260.40">
    <property type="entry name" value="lambda repressor-like DNA-binding domains"/>
    <property type="match status" value="1"/>
</dbReference>
<dbReference type="PROSITE" id="PS50932">
    <property type="entry name" value="HTH_LACI_2"/>
    <property type="match status" value="1"/>
</dbReference>
<dbReference type="Pfam" id="PF00356">
    <property type="entry name" value="LacI"/>
    <property type="match status" value="1"/>
</dbReference>
<keyword evidence="4" id="KW-0804">Transcription</keyword>
<reference evidence="6" key="1">
    <citation type="submission" date="2020-08" db="EMBL/GenBank/DDBJ databases">
        <title>Genome public.</title>
        <authorList>
            <person name="Liu C."/>
            <person name="Sun Q."/>
        </authorList>
    </citation>
    <scope>NUCLEOTIDE SEQUENCE</scope>
    <source>
        <strain evidence="6">NSJ-55</strain>
    </source>
</reference>
<dbReference type="InterPro" id="IPR046335">
    <property type="entry name" value="LacI/GalR-like_sensor"/>
</dbReference>
<dbReference type="InterPro" id="IPR010982">
    <property type="entry name" value="Lambda_DNA-bd_dom_sf"/>
</dbReference>
<dbReference type="Pfam" id="PF13377">
    <property type="entry name" value="Peripla_BP_3"/>
    <property type="match status" value="1"/>
</dbReference>
<evidence type="ECO:0000313" key="7">
    <source>
        <dbReference type="Proteomes" id="UP000652477"/>
    </source>
</evidence>
<dbReference type="PANTHER" id="PTHR30146:SF95">
    <property type="entry name" value="RIBOSE OPERON REPRESSOR"/>
    <property type="match status" value="1"/>
</dbReference>
<evidence type="ECO:0000313" key="6">
    <source>
        <dbReference type="EMBL" id="MBC5689911.1"/>
    </source>
</evidence>
<dbReference type="EMBL" id="JACOPF010000003">
    <property type="protein sequence ID" value="MBC5689911.1"/>
    <property type="molecule type" value="Genomic_DNA"/>
</dbReference>
<accession>A0A923RQV3</accession>
<evidence type="ECO:0000256" key="2">
    <source>
        <dbReference type="ARBA" id="ARBA00023015"/>
    </source>
</evidence>
<dbReference type="GO" id="GO:0003700">
    <property type="term" value="F:DNA-binding transcription factor activity"/>
    <property type="evidence" value="ECO:0007669"/>
    <property type="project" value="TreeGrafter"/>
</dbReference>
<evidence type="ECO:0000259" key="5">
    <source>
        <dbReference type="PROSITE" id="PS50932"/>
    </source>
</evidence>
<evidence type="ECO:0000256" key="4">
    <source>
        <dbReference type="ARBA" id="ARBA00023163"/>
    </source>
</evidence>
<keyword evidence="7" id="KW-1185">Reference proteome</keyword>
<dbReference type="AlphaFoldDB" id="A0A923RQV3"/>
<feature type="domain" description="HTH lacI-type" evidence="5">
    <location>
        <begin position="2"/>
        <end position="56"/>
    </location>
</feature>
<evidence type="ECO:0000256" key="1">
    <source>
        <dbReference type="ARBA" id="ARBA00022491"/>
    </source>
</evidence>
<organism evidence="6 7">
    <name type="scientific">Mediterraneibacter hominis</name>
    <dbReference type="NCBI Taxonomy" id="2763054"/>
    <lineage>
        <taxon>Bacteria</taxon>
        <taxon>Bacillati</taxon>
        <taxon>Bacillota</taxon>
        <taxon>Clostridia</taxon>
        <taxon>Lachnospirales</taxon>
        <taxon>Lachnospiraceae</taxon>
        <taxon>Mediterraneibacter</taxon>
    </lineage>
</organism>
<dbReference type="SUPFAM" id="SSF53822">
    <property type="entry name" value="Periplasmic binding protein-like I"/>
    <property type="match status" value="1"/>
</dbReference>
<keyword evidence="2" id="KW-0805">Transcription regulation</keyword>
<dbReference type="Gene3D" id="3.40.50.2300">
    <property type="match status" value="2"/>
</dbReference>
<proteinExistence type="predicted"/>
<dbReference type="CDD" id="cd06291">
    <property type="entry name" value="PBP1_Qymf-like"/>
    <property type="match status" value="1"/>
</dbReference>
<dbReference type="PANTHER" id="PTHR30146">
    <property type="entry name" value="LACI-RELATED TRANSCRIPTIONAL REPRESSOR"/>
    <property type="match status" value="1"/>
</dbReference>
<dbReference type="Proteomes" id="UP000652477">
    <property type="component" value="Unassembled WGS sequence"/>
</dbReference>
<name>A0A923RQV3_9FIRM</name>
<sequence length="321" mass="36755">MATIADIAKKAKVAKSTVSLVINNTGYVSEETRKKVNEAIAELNYVPNILARNLSLRKSNLVGIMVPDIANPFFSEFIKAAENELYLKGYKTLICNTLRSVEREKDYLDMLQRKFMDGLIIGQYELPATCYTQVQCPMVSLDRKVGGEIPIIRSNHEMSSEIIVKEILRNKCRRVVIFAGNATENNPSIKRHNLIEKYLEKYGVEVHTVVTDTPYHLEKIIKDLFDMQTFDGVIGADLYVMECLQEAYRRNIKIPTQFCAIAYDGTYITEVNMLPITTIIQPVNEMAKEAVNILIKLMREEKVEKEEYIIDVKLDIRETTR</sequence>
<dbReference type="CDD" id="cd01392">
    <property type="entry name" value="HTH_LacI"/>
    <property type="match status" value="1"/>
</dbReference>
<dbReference type="InterPro" id="IPR028082">
    <property type="entry name" value="Peripla_BP_I"/>
</dbReference>
<keyword evidence="1" id="KW-0678">Repressor</keyword>
<dbReference type="InterPro" id="IPR000843">
    <property type="entry name" value="HTH_LacI"/>
</dbReference>
<comment type="caution">
    <text evidence="6">The sequence shown here is derived from an EMBL/GenBank/DDBJ whole genome shotgun (WGS) entry which is preliminary data.</text>
</comment>
<dbReference type="SMART" id="SM00354">
    <property type="entry name" value="HTH_LACI"/>
    <property type="match status" value="1"/>
</dbReference>
<dbReference type="RefSeq" id="WP_186876576.1">
    <property type="nucleotide sequence ID" value="NZ_JACOPF010000003.1"/>
</dbReference>
<keyword evidence="3 6" id="KW-0238">DNA-binding</keyword>
<dbReference type="SUPFAM" id="SSF47413">
    <property type="entry name" value="lambda repressor-like DNA-binding domains"/>
    <property type="match status" value="1"/>
</dbReference>
<protein>
    <submittedName>
        <fullName evidence="6">LacI family DNA-binding transcriptional regulator</fullName>
    </submittedName>
</protein>
<evidence type="ECO:0000256" key="3">
    <source>
        <dbReference type="ARBA" id="ARBA00023125"/>
    </source>
</evidence>